<evidence type="ECO:0000256" key="1">
    <source>
        <dbReference type="ARBA" id="ARBA00004651"/>
    </source>
</evidence>
<feature type="transmembrane region" description="Helical" evidence="7">
    <location>
        <begin position="259"/>
        <end position="283"/>
    </location>
</feature>
<feature type="transmembrane region" description="Helical" evidence="7">
    <location>
        <begin position="228"/>
        <end position="247"/>
    </location>
</feature>
<keyword evidence="2" id="KW-1003">Cell membrane</keyword>
<comment type="subcellular location">
    <subcellularLocation>
        <location evidence="1">Cell membrane</location>
        <topology evidence="1">Multi-pass membrane protein</topology>
    </subcellularLocation>
</comment>
<dbReference type="AlphaFoldDB" id="A0A7W2D344"/>
<evidence type="ECO:0000256" key="2">
    <source>
        <dbReference type="ARBA" id="ARBA00022475"/>
    </source>
</evidence>
<dbReference type="GO" id="GO:0005886">
    <property type="term" value="C:plasma membrane"/>
    <property type="evidence" value="ECO:0007669"/>
    <property type="project" value="UniProtKB-SubCell"/>
</dbReference>
<comment type="caution">
    <text evidence="9">The sequence shown here is derived from an EMBL/GenBank/DDBJ whole genome shotgun (WGS) entry which is preliminary data.</text>
</comment>
<evidence type="ECO:0000256" key="3">
    <source>
        <dbReference type="ARBA" id="ARBA00022692"/>
    </source>
</evidence>
<dbReference type="InterPro" id="IPR007895">
    <property type="entry name" value="MASE1"/>
</dbReference>
<evidence type="ECO:0000256" key="6">
    <source>
        <dbReference type="SAM" id="MobiDB-lite"/>
    </source>
</evidence>
<organism evidence="9 10">
    <name type="scientific">Streptomyces himalayensis subsp. aureolus</name>
    <dbReference type="NCBI Taxonomy" id="2758039"/>
    <lineage>
        <taxon>Bacteria</taxon>
        <taxon>Bacillati</taxon>
        <taxon>Actinomycetota</taxon>
        <taxon>Actinomycetes</taxon>
        <taxon>Kitasatosporales</taxon>
        <taxon>Streptomycetaceae</taxon>
        <taxon>Streptomyces</taxon>
        <taxon>Streptomyces himalayensis</taxon>
    </lineage>
</organism>
<feature type="region of interest" description="Disordered" evidence="6">
    <location>
        <begin position="308"/>
        <end position="343"/>
    </location>
</feature>
<protein>
    <submittedName>
        <fullName evidence="9">MASE1 domain-containing protein</fullName>
    </submittedName>
</protein>
<sequence length="343" mass="36153">MRHGRLPRHVTTSLQILALAAVYVGAAKLGLPQELSAGGISPLWPPAGFALAALLLFGLRMWPGIAIGAFCANVTAGPSVPAVLAITVGDTLAPICAYLLLHRAGFHVAAQRLRDVLALIFLGALAGMVVSATIGSSALVLSGRLPASGFWPRWSVWWADDARGVLVVTPLLLVLRSVRLPRGVTALRWVEAWALAGATIAAALSVNISAFLFMVFPCLIWAAFRFQLAGAAPCQLAISTLVMIALANKTGAFAHREPVLNVITFQAFNLATALTALLLSVIITERNRTQQEIRQVCGQLAELVAELGPVDTTHRKPPPRKPGQTPPTDDTNGAGTEGEGPAR</sequence>
<keyword evidence="10" id="KW-1185">Reference proteome</keyword>
<evidence type="ECO:0000313" key="9">
    <source>
        <dbReference type="EMBL" id="MBA4863754.1"/>
    </source>
</evidence>
<evidence type="ECO:0000259" key="8">
    <source>
        <dbReference type="Pfam" id="PF05231"/>
    </source>
</evidence>
<reference evidence="9 10" key="1">
    <citation type="submission" date="2020-07" db="EMBL/GenBank/DDBJ databases">
        <title>Streptomyces isolated from Indian soil.</title>
        <authorList>
            <person name="Mandal S."/>
            <person name="Maiti P.K."/>
        </authorList>
    </citation>
    <scope>NUCLEOTIDE SEQUENCE [LARGE SCALE GENOMIC DNA]</scope>
    <source>
        <strain evidence="9 10">PSKA54</strain>
    </source>
</reference>
<feature type="transmembrane region" description="Helical" evidence="7">
    <location>
        <begin position="117"/>
        <end position="142"/>
    </location>
</feature>
<gene>
    <name evidence="9" type="ORF">H1V43_20685</name>
</gene>
<name>A0A7W2D344_9ACTN</name>
<accession>A0A7W2D344</accession>
<feature type="transmembrane region" description="Helical" evidence="7">
    <location>
        <begin position="192"/>
        <end position="222"/>
    </location>
</feature>
<keyword evidence="3 7" id="KW-0812">Transmembrane</keyword>
<evidence type="ECO:0000256" key="4">
    <source>
        <dbReference type="ARBA" id="ARBA00022989"/>
    </source>
</evidence>
<dbReference type="Pfam" id="PF05231">
    <property type="entry name" value="MASE1"/>
    <property type="match status" value="1"/>
</dbReference>
<feature type="transmembrane region" description="Helical" evidence="7">
    <location>
        <begin position="42"/>
        <end position="59"/>
    </location>
</feature>
<dbReference type="EMBL" id="JACEQY010000023">
    <property type="protein sequence ID" value="MBA4863754.1"/>
    <property type="molecule type" value="Genomic_DNA"/>
</dbReference>
<evidence type="ECO:0000256" key="5">
    <source>
        <dbReference type="ARBA" id="ARBA00023136"/>
    </source>
</evidence>
<dbReference type="Proteomes" id="UP000586976">
    <property type="component" value="Unassembled WGS sequence"/>
</dbReference>
<evidence type="ECO:0000313" key="10">
    <source>
        <dbReference type="Proteomes" id="UP000586976"/>
    </source>
</evidence>
<feature type="domain" description="MASE1" evidence="8">
    <location>
        <begin position="18"/>
        <end position="286"/>
    </location>
</feature>
<keyword evidence="4 7" id="KW-1133">Transmembrane helix</keyword>
<evidence type="ECO:0000256" key="7">
    <source>
        <dbReference type="SAM" id="Phobius"/>
    </source>
</evidence>
<keyword evidence="5 7" id="KW-0472">Membrane</keyword>
<proteinExistence type="predicted"/>